<keyword evidence="8 9" id="KW-0456">Lyase</keyword>
<dbReference type="SUPFAM" id="SSF54826">
    <property type="entry name" value="Enolase N-terminal domain-like"/>
    <property type="match status" value="1"/>
</dbReference>
<dbReference type="InterPro" id="IPR000941">
    <property type="entry name" value="Enolase"/>
</dbReference>
<dbReference type="SFLD" id="SFLDS00001">
    <property type="entry name" value="Enolase"/>
    <property type="match status" value="1"/>
</dbReference>
<dbReference type="EMBL" id="MFKE01000002">
    <property type="protein sequence ID" value="OGG36024.1"/>
    <property type="molecule type" value="Genomic_DNA"/>
</dbReference>
<evidence type="ECO:0000256" key="6">
    <source>
        <dbReference type="ARBA" id="ARBA00022842"/>
    </source>
</evidence>
<feature type="binding site" evidence="11">
    <location>
        <position position="396"/>
    </location>
    <ligand>
        <name>substrate</name>
    </ligand>
</feature>
<dbReference type="Proteomes" id="UP000176186">
    <property type="component" value="Unassembled WGS sequence"/>
</dbReference>
<dbReference type="SUPFAM" id="SSF51604">
    <property type="entry name" value="Enolase C-terminal domain-like"/>
    <property type="match status" value="1"/>
</dbReference>
<keyword evidence="15" id="KW-0670">Pyruvate</keyword>
<feature type="binding site" evidence="11">
    <location>
        <begin position="372"/>
        <end position="375"/>
    </location>
    <ligand>
        <name>substrate</name>
    </ligand>
</feature>
<comment type="subcellular location">
    <subcellularLocation>
        <location evidence="9">Cytoplasm</location>
    </subcellularLocation>
    <subcellularLocation>
        <location evidence="9">Secreted</location>
    </subcellularLocation>
    <subcellularLocation>
        <location evidence="9">Cell surface</location>
    </subcellularLocation>
    <text evidence="9">Fractions of enolase are present in both the cytoplasm and on the cell surface.</text>
</comment>
<comment type="catalytic activity">
    <reaction evidence="9">
        <text>(2R)-2-phosphoglycerate = phosphoenolpyruvate + H2O</text>
        <dbReference type="Rhea" id="RHEA:10164"/>
        <dbReference type="ChEBI" id="CHEBI:15377"/>
        <dbReference type="ChEBI" id="CHEBI:58289"/>
        <dbReference type="ChEBI" id="CHEBI:58702"/>
        <dbReference type="EC" id="4.2.1.11"/>
    </reaction>
</comment>
<feature type="binding site" evidence="9 12">
    <location>
        <position position="293"/>
    </location>
    <ligand>
        <name>Mg(2+)</name>
        <dbReference type="ChEBI" id="CHEBI:18420"/>
    </ligand>
</feature>
<feature type="binding site" evidence="9">
    <location>
        <position position="374"/>
    </location>
    <ligand>
        <name>(2R)-2-phosphoglycerate</name>
        <dbReference type="ChEBI" id="CHEBI:58289"/>
    </ligand>
</feature>
<dbReference type="Pfam" id="PF03952">
    <property type="entry name" value="Enolase_N"/>
    <property type="match status" value="1"/>
</dbReference>
<feature type="binding site" evidence="9 12">
    <location>
        <position position="250"/>
    </location>
    <ligand>
        <name>Mg(2+)</name>
        <dbReference type="ChEBI" id="CHEBI:18420"/>
    </ligand>
</feature>
<proteinExistence type="inferred from homology"/>
<dbReference type="Gene3D" id="3.30.390.10">
    <property type="entry name" value="Enolase-like, N-terminal domain"/>
    <property type="match status" value="1"/>
</dbReference>
<accession>A0A1F6BGH3</accession>
<evidence type="ECO:0000256" key="2">
    <source>
        <dbReference type="ARBA" id="ARBA00009604"/>
    </source>
</evidence>
<dbReference type="PANTHER" id="PTHR11902:SF1">
    <property type="entry name" value="ENOLASE"/>
    <property type="match status" value="1"/>
</dbReference>
<dbReference type="SFLD" id="SFLDG00178">
    <property type="entry name" value="enolase"/>
    <property type="match status" value="1"/>
</dbReference>
<dbReference type="InterPro" id="IPR020810">
    <property type="entry name" value="Enolase_C"/>
</dbReference>
<feature type="binding site" evidence="11">
    <location>
        <position position="293"/>
    </location>
    <ligand>
        <name>substrate</name>
    </ligand>
</feature>
<feature type="active site" description="Proton donor" evidence="9 10">
    <location>
        <position position="213"/>
    </location>
</feature>
<sequence>MDAKIYSVTAREILDSRGIPTVETMVILNSGYRGTVSVPSGTSIGKYEAVELRDEDVKRYNGMGVLKAVTNVNTVIAKKIAGMDAFSQGAIDKTLVDLDGTPNKATLGANAILSVSLAVSVAAANHMKLPLYRYLNRLAGTGKPPEITHIPTPIFNVINGGKHGAGNLDFQEFQLIPATNKPFHTALEMGAEVYQSIKKILIYRNAVHSVGDEGGFAPNLFTNIDALEILQEAIKSSSYKIGFDVFLGLDIAASYFKTPRGYQIKDRSSPYQSSELVEYYKILHEKYHLLLLEDPFDEDDWESWKKITGSLGSDVLIIGDDLLATNSARLTRAIEEKACLAILMKPNQIGTLSEFFAVAVQAKQHGLKIVVSHRSGETNDTYIADLAVAVQSEYMKFGAPARGERVAKYNRLLQIENELKL</sequence>
<evidence type="ECO:0000256" key="10">
    <source>
        <dbReference type="PIRSR" id="PIRSR001400-1"/>
    </source>
</evidence>
<dbReference type="Gene3D" id="3.20.20.120">
    <property type="entry name" value="Enolase-like C-terminal domain"/>
    <property type="match status" value="1"/>
</dbReference>
<evidence type="ECO:0000256" key="7">
    <source>
        <dbReference type="ARBA" id="ARBA00023152"/>
    </source>
</evidence>
<dbReference type="PIRSF" id="PIRSF001400">
    <property type="entry name" value="Enolase"/>
    <property type="match status" value="1"/>
</dbReference>
<dbReference type="SFLD" id="SFLDF00002">
    <property type="entry name" value="enolase"/>
    <property type="match status" value="1"/>
</dbReference>
<evidence type="ECO:0000313" key="16">
    <source>
        <dbReference type="Proteomes" id="UP000176186"/>
    </source>
</evidence>
<feature type="binding site" evidence="11">
    <location>
        <position position="320"/>
    </location>
    <ligand>
        <name>substrate</name>
    </ligand>
</feature>
<comment type="function">
    <text evidence="9">Catalyzes the reversible conversion of 2-phosphoglycerate (2-PG) into phosphoenolpyruvate (PEP). It is essential for the degradation of carbohydrates via glycolysis.</text>
</comment>
<gene>
    <name evidence="9" type="primary">eno</name>
    <name evidence="15" type="ORF">A2363_00890</name>
</gene>
<comment type="cofactor">
    <cofactor evidence="9">
        <name>Mg(2+)</name>
        <dbReference type="ChEBI" id="CHEBI:18420"/>
    </cofactor>
    <text evidence="9">Binds a second Mg(2+) ion via substrate during catalysis.</text>
</comment>
<dbReference type="AlphaFoldDB" id="A0A1F6BGH3"/>
<evidence type="ECO:0000256" key="9">
    <source>
        <dbReference type="HAMAP-Rule" id="MF_00318"/>
    </source>
</evidence>
<dbReference type="SMART" id="SM01192">
    <property type="entry name" value="Enolase_C"/>
    <property type="match status" value="1"/>
</dbReference>
<feature type="binding site" evidence="9">
    <location>
        <position position="171"/>
    </location>
    <ligand>
        <name>(2R)-2-phosphoglycerate</name>
        <dbReference type="ChEBI" id="CHEBI:58289"/>
    </ligand>
</feature>
<dbReference type="NCBIfam" id="TIGR01060">
    <property type="entry name" value="eno"/>
    <property type="match status" value="1"/>
</dbReference>
<reference evidence="15 16" key="1">
    <citation type="journal article" date="2016" name="Nat. Commun.">
        <title>Thousands of microbial genomes shed light on interconnected biogeochemical processes in an aquifer system.</title>
        <authorList>
            <person name="Anantharaman K."/>
            <person name="Brown C.T."/>
            <person name="Hug L.A."/>
            <person name="Sharon I."/>
            <person name="Castelle C.J."/>
            <person name="Probst A.J."/>
            <person name="Thomas B.C."/>
            <person name="Singh A."/>
            <person name="Wilkins M.J."/>
            <person name="Karaoz U."/>
            <person name="Brodie E.L."/>
            <person name="Williams K.H."/>
            <person name="Hubbard S.S."/>
            <person name="Banfield J.F."/>
        </authorList>
    </citation>
    <scope>NUCLEOTIDE SEQUENCE [LARGE SCALE GENOMIC DNA]</scope>
</reference>
<feature type="active site" description="Proton acceptor" evidence="9 10">
    <location>
        <position position="345"/>
    </location>
</feature>
<dbReference type="GO" id="GO:0005576">
    <property type="term" value="C:extracellular region"/>
    <property type="evidence" value="ECO:0007669"/>
    <property type="project" value="UniProtKB-SubCell"/>
</dbReference>
<dbReference type="CDD" id="cd03313">
    <property type="entry name" value="enolase"/>
    <property type="match status" value="1"/>
</dbReference>
<dbReference type="STRING" id="1798401.A2363_00890"/>
<feature type="binding site" evidence="9">
    <location>
        <position position="396"/>
    </location>
    <ligand>
        <name>(2R)-2-phosphoglycerate</name>
        <dbReference type="ChEBI" id="CHEBI:58289"/>
    </ligand>
</feature>
<evidence type="ECO:0000256" key="12">
    <source>
        <dbReference type="PIRSR" id="PIRSR001400-3"/>
    </source>
</evidence>
<dbReference type="GO" id="GO:0009986">
    <property type="term" value="C:cell surface"/>
    <property type="evidence" value="ECO:0007669"/>
    <property type="project" value="UniProtKB-SubCell"/>
</dbReference>
<comment type="similarity">
    <text evidence="2 9">Belongs to the enolase family.</text>
</comment>
<dbReference type="InterPro" id="IPR036849">
    <property type="entry name" value="Enolase-like_C_sf"/>
</dbReference>
<keyword evidence="6 9" id="KW-0460">Magnesium</keyword>
<dbReference type="InterPro" id="IPR020811">
    <property type="entry name" value="Enolase_N"/>
</dbReference>
<feature type="binding site" evidence="11">
    <location>
        <position position="163"/>
    </location>
    <ligand>
        <name>substrate</name>
    </ligand>
</feature>
<evidence type="ECO:0000256" key="11">
    <source>
        <dbReference type="PIRSR" id="PIRSR001400-2"/>
    </source>
</evidence>
<dbReference type="SMART" id="SM01193">
    <property type="entry name" value="Enolase_N"/>
    <property type="match status" value="1"/>
</dbReference>
<dbReference type="PRINTS" id="PR00148">
    <property type="entry name" value="ENOLASE"/>
</dbReference>
<dbReference type="Pfam" id="PF00113">
    <property type="entry name" value="Enolase_C"/>
    <property type="match status" value="1"/>
</dbReference>
<comment type="caution">
    <text evidence="15">The sequence shown here is derived from an EMBL/GenBank/DDBJ whole genome shotgun (WGS) entry which is preliminary data.</text>
</comment>
<dbReference type="PANTHER" id="PTHR11902">
    <property type="entry name" value="ENOLASE"/>
    <property type="match status" value="1"/>
</dbReference>
<evidence type="ECO:0000256" key="5">
    <source>
        <dbReference type="ARBA" id="ARBA00022525"/>
    </source>
</evidence>
<evidence type="ECO:0000256" key="3">
    <source>
        <dbReference type="ARBA" id="ARBA00012058"/>
    </source>
</evidence>
<comment type="pathway">
    <text evidence="1 9">Carbohydrate degradation; glycolysis; pyruvate from D-glyceraldehyde 3-phosphate: step 4/5.</text>
</comment>
<evidence type="ECO:0000256" key="4">
    <source>
        <dbReference type="ARBA" id="ARBA00017068"/>
    </source>
</evidence>
<evidence type="ECO:0000259" key="13">
    <source>
        <dbReference type="SMART" id="SM01192"/>
    </source>
</evidence>
<feature type="domain" description="Enolase N-terminal" evidence="14">
    <location>
        <begin position="5"/>
        <end position="135"/>
    </location>
</feature>
<organism evidence="15 16">
    <name type="scientific">Candidatus Gottesmanbacteria bacterium RIFOXYB1_FULL_47_11</name>
    <dbReference type="NCBI Taxonomy" id="1798401"/>
    <lineage>
        <taxon>Bacteria</taxon>
        <taxon>Candidatus Gottesmaniibacteriota</taxon>
    </lineage>
</organism>
<evidence type="ECO:0000256" key="8">
    <source>
        <dbReference type="ARBA" id="ARBA00023239"/>
    </source>
</evidence>
<protein>
    <recommendedName>
        <fullName evidence="4 9">Enolase</fullName>
        <ecNumber evidence="3 9">4.2.1.11</ecNumber>
    </recommendedName>
    <alternativeName>
        <fullName evidence="9">2-phospho-D-glycerate hydro-lyase</fullName>
    </alternativeName>
    <alternativeName>
        <fullName evidence="9">2-phosphoglycerate dehydratase</fullName>
    </alternativeName>
</protein>
<keyword evidence="5 9" id="KW-0964">Secreted</keyword>
<feature type="binding site" evidence="9 12">
    <location>
        <position position="320"/>
    </location>
    <ligand>
        <name>Mg(2+)</name>
        <dbReference type="ChEBI" id="CHEBI:18420"/>
    </ligand>
</feature>
<dbReference type="GO" id="GO:0004634">
    <property type="term" value="F:phosphopyruvate hydratase activity"/>
    <property type="evidence" value="ECO:0007669"/>
    <property type="project" value="UniProtKB-UniRule"/>
</dbReference>
<dbReference type="GO" id="GO:0006096">
    <property type="term" value="P:glycolytic process"/>
    <property type="evidence" value="ECO:0007669"/>
    <property type="project" value="UniProtKB-UniRule"/>
</dbReference>
<feature type="binding site" evidence="9">
    <location>
        <position position="375"/>
    </location>
    <ligand>
        <name>(2R)-2-phosphoglycerate</name>
        <dbReference type="ChEBI" id="CHEBI:58289"/>
    </ligand>
</feature>
<feature type="binding site" evidence="9">
    <location>
        <position position="345"/>
    </location>
    <ligand>
        <name>(2R)-2-phosphoglycerate</name>
        <dbReference type="ChEBI" id="CHEBI:58289"/>
    </ligand>
</feature>
<dbReference type="InterPro" id="IPR029017">
    <property type="entry name" value="Enolase-like_N"/>
</dbReference>
<evidence type="ECO:0000313" key="15">
    <source>
        <dbReference type="EMBL" id="OGG36024.1"/>
    </source>
</evidence>
<dbReference type="UniPathway" id="UPA00109">
    <property type="reaction ID" value="UER00187"/>
</dbReference>
<keyword evidence="9" id="KW-0963">Cytoplasm</keyword>
<dbReference type="GO" id="GO:0000015">
    <property type="term" value="C:phosphopyruvate hydratase complex"/>
    <property type="evidence" value="ECO:0007669"/>
    <property type="project" value="InterPro"/>
</dbReference>
<keyword evidence="9 12" id="KW-0479">Metal-binding</keyword>
<evidence type="ECO:0000256" key="1">
    <source>
        <dbReference type="ARBA" id="ARBA00005031"/>
    </source>
</evidence>
<dbReference type="HAMAP" id="MF_00318">
    <property type="entry name" value="Enolase"/>
    <property type="match status" value="1"/>
</dbReference>
<feature type="domain" description="Enolase C-terminal TIM barrel" evidence="13">
    <location>
        <begin position="147"/>
        <end position="421"/>
    </location>
</feature>
<dbReference type="EC" id="4.2.1.11" evidence="3 9"/>
<dbReference type="GO" id="GO:0000287">
    <property type="term" value="F:magnesium ion binding"/>
    <property type="evidence" value="ECO:0007669"/>
    <property type="project" value="UniProtKB-UniRule"/>
</dbReference>
<evidence type="ECO:0000259" key="14">
    <source>
        <dbReference type="SMART" id="SM01193"/>
    </source>
</evidence>
<keyword evidence="7 9" id="KW-0324">Glycolysis</keyword>
<feature type="binding site" evidence="11">
    <location>
        <position position="172"/>
    </location>
    <ligand>
        <name>substrate</name>
    </ligand>
</feature>
<name>A0A1F6BGH3_9BACT</name>
<comment type="cofactor">
    <cofactor evidence="12">
        <name>Mg(2+)</name>
        <dbReference type="ChEBI" id="CHEBI:18420"/>
    </cofactor>
    <text evidence="12">Mg(2+) is required for catalysis and for stabilizing the dimer.</text>
</comment>